<evidence type="ECO:0000259" key="1">
    <source>
        <dbReference type="Pfam" id="PF11716"/>
    </source>
</evidence>
<name>A0A8J3CS15_9PROT</name>
<dbReference type="Pfam" id="PF11716">
    <property type="entry name" value="MDMPI_N"/>
    <property type="match status" value="1"/>
</dbReference>
<sequence length="225" mass="25047">MHLFNIAADDALKGDDAFAAFCTKILPDMAKGHRPLQRAWFGETPASDTYAAWREFYPEMTRRFSAADPDARTKWFGPDMSVRSCIIARQMEHWAHAQAIYDALGVERVNADRLKNVAHIGVTTYSWSFKVNSVAPPKPKPYVRLIAPSGGVWEWNEPQDDNRIDGPAEDFCQVVTQCRNIGDADIALKATGDTAEHWMRIAQCFAGPPETPPAVGTRTKTKVAP</sequence>
<dbReference type="InterPro" id="IPR017517">
    <property type="entry name" value="Maleyloyr_isom"/>
</dbReference>
<dbReference type="NCBIfam" id="TIGR03083">
    <property type="entry name" value="maleylpyruvate isomerase family mycothiol-dependent enzyme"/>
    <property type="match status" value="1"/>
</dbReference>
<dbReference type="InterPro" id="IPR034660">
    <property type="entry name" value="DinB/YfiT-like"/>
</dbReference>
<protein>
    <submittedName>
        <fullName evidence="2">TIGR03084 family protein</fullName>
    </submittedName>
</protein>
<reference evidence="2" key="1">
    <citation type="journal article" date="2014" name="Int. J. Syst. Evol. Microbiol.">
        <title>Complete genome sequence of Corynebacterium casei LMG S-19264T (=DSM 44701T), isolated from a smear-ripened cheese.</title>
        <authorList>
            <consortium name="US DOE Joint Genome Institute (JGI-PGF)"/>
            <person name="Walter F."/>
            <person name="Albersmeier A."/>
            <person name="Kalinowski J."/>
            <person name="Ruckert C."/>
        </authorList>
    </citation>
    <scope>NUCLEOTIDE SEQUENCE</scope>
    <source>
        <strain evidence="2">KCTC 32513</strain>
    </source>
</reference>
<proteinExistence type="predicted"/>
<evidence type="ECO:0000313" key="3">
    <source>
        <dbReference type="Proteomes" id="UP000634004"/>
    </source>
</evidence>
<dbReference type="GO" id="GO:0046872">
    <property type="term" value="F:metal ion binding"/>
    <property type="evidence" value="ECO:0007669"/>
    <property type="project" value="InterPro"/>
</dbReference>
<dbReference type="AlphaFoldDB" id="A0A8J3CS15"/>
<feature type="domain" description="Mycothiol-dependent maleylpyruvate isomerase metal-binding" evidence="1">
    <location>
        <begin position="37"/>
        <end position="100"/>
    </location>
</feature>
<dbReference type="Proteomes" id="UP000634004">
    <property type="component" value="Unassembled WGS sequence"/>
</dbReference>
<dbReference type="EMBL" id="BMZH01000004">
    <property type="protein sequence ID" value="GHA92065.1"/>
    <property type="molecule type" value="Genomic_DNA"/>
</dbReference>
<gene>
    <name evidence="2" type="ORF">GCM10009069_14130</name>
</gene>
<dbReference type="InterPro" id="IPR024344">
    <property type="entry name" value="MDMPI_metal-binding"/>
</dbReference>
<organism evidence="2 3">
    <name type="scientific">Algimonas arctica</name>
    <dbReference type="NCBI Taxonomy" id="1479486"/>
    <lineage>
        <taxon>Bacteria</taxon>
        <taxon>Pseudomonadati</taxon>
        <taxon>Pseudomonadota</taxon>
        <taxon>Alphaproteobacteria</taxon>
        <taxon>Maricaulales</taxon>
        <taxon>Robiginitomaculaceae</taxon>
        <taxon>Algimonas</taxon>
    </lineage>
</organism>
<evidence type="ECO:0000313" key="2">
    <source>
        <dbReference type="EMBL" id="GHA92065.1"/>
    </source>
</evidence>
<dbReference type="SUPFAM" id="SSF109854">
    <property type="entry name" value="DinB/YfiT-like putative metalloenzymes"/>
    <property type="match status" value="1"/>
</dbReference>
<accession>A0A8J3CS15</accession>
<comment type="caution">
    <text evidence="2">The sequence shown here is derived from an EMBL/GenBank/DDBJ whole genome shotgun (WGS) entry which is preliminary data.</text>
</comment>
<keyword evidence="3" id="KW-1185">Reference proteome</keyword>
<reference evidence="2" key="2">
    <citation type="submission" date="2020-09" db="EMBL/GenBank/DDBJ databases">
        <authorList>
            <person name="Sun Q."/>
            <person name="Kim S."/>
        </authorList>
    </citation>
    <scope>NUCLEOTIDE SEQUENCE</scope>
    <source>
        <strain evidence="2">KCTC 32513</strain>
    </source>
</reference>